<keyword evidence="1" id="KW-0732">Signal</keyword>
<dbReference type="VEuPathDB" id="AmoebaDB:EHI8A_094770"/>
<gene>
    <name evidence="2" type="ORF">CL6EHI_137800</name>
</gene>
<evidence type="ECO:0000313" key="3">
    <source>
        <dbReference type="Proteomes" id="UP000078387"/>
    </source>
</evidence>
<comment type="caution">
    <text evidence="2">The sequence shown here is derived from an EMBL/GenBank/DDBJ whole genome shotgun (WGS) entry which is preliminary data.</text>
</comment>
<feature type="chain" id="PRO_5023847491" evidence="1">
    <location>
        <begin position="16"/>
        <end position="497"/>
    </location>
</feature>
<name>A0A5K1V631_ENTHI</name>
<accession>A0A5K1V631</accession>
<protein>
    <submittedName>
        <fullName evidence="2">Uncharacterized protein</fullName>
    </submittedName>
</protein>
<evidence type="ECO:0000313" key="2">
    <source>
        <dbReference type="EMBL" id="GAT94228.1"/>
    </source>
</evidence>
<dbReference type="EMBL" id="BDEQ01000001">
    <property type="protein sequence ID" value="GAT94228.1"/>
    <property type="molecule type" value="Genomic_DNA"/>
</dbReference>
<dbReference type="AlphaFoldDB" id="A0A5K1V631"/>
<dbReference type="VEuPathDB" id="AmoebaDB:EHI5A_134860"/>
<organism evidence="2 3">
    <name type="scientific">Entamoeba histolytica</name>
    <dbReference type="NCBI Taxonomy" id="5759"/>
    <lineage>
        <taxon>Eukaryota</taxon>
        <taxon>Amoebozoa</taxon>
        <taxon>Evosea</taxon>
        <taxon>Archamoebae</taxon>
        <taxon>Mastigamoebida</taxon>
        <taxon>Entamoebidae</taxon>
        <taxon>Entamoeba</taxon>
    </lineage>
</organism>
<dbReference type="OMA" id="DWSVGHT"/>
<dbReference type="VEuPathDB" id="AmoebaDB:EHI7A_089810"/>
<sequence length="497" mass="56662">MLFIILFILVKDCQSKLLFDCVPIGNKFSDGFNSQTNTSSLQCSTTHSNKTYLFTKDFSDDSEKDWLVGHTVVDGQILFSSNNHHLFITSNLTLTNQSQLYLQRPFQVSYLLKMMSQSQIYVFHSLQIQKSITINSQLKTNYPLIVSWSAIGIELFKSLQINNSTECFDLLSMQSSYILNTANSINTIKTNDFPYPLSTGHIHLLSGQRLIRYCPSSVPFTNEVKCILTTPFYQKSYSGSGNYAFAYPHCPCNDEHTSCILEFLSSEVYLQSNDLSHTLLHINHNTTLHQLDTSKLIHLEDLCLLRLISMRLFSQNVIKTSFGFITNFGDSDGMFFFNPLNNTLVLTGTNEICLTQYKNKIPFTFIGHGMIYLKDIQDSSVFAFRIDNEKERLKIHINQKGNSQVLIFDQQSYLDELPYCAVVIIKSKNNFTCQSCKEGLTLTRSNLCIKDIHCIRHSPNSHCLSCKDGYQLSVDRTCQSKYNNIEKISLCKGDTCD</sequence>
<dbReference type="VEuPathDB" id="AmoebaDB:EHI_137800"/>
<proteinExistence type="predicted"/>
<reference evidence="2 3" key="1">
    <citation type="submission" date="2016-05" db="EMBL/GenBank/DDBJ databases">
        <title>First whole genome sequencing of Entamoeba histolytica HM1:IMSS-clone-6.</title>
        <authorList>
            <person name="Mukherjee Avik.K."/>
            <person name="Izumyama S."/>
            <person name="Nakada-Tsukui K."/>
            <person name="Nozaki T."/>
        </authorList>
    </citation>
    <scope>NUCLEOTIDE SEQUENCE [LARGE SCALE GENOMIC DNA]</scope>
    <source>
        <strain evidence="2 3">HM1:IMSS clone 6</strain>
    </source>
</reference>
<evidence type="ECO:0000256" key="1">
    <source>
        <dbReference type="SAM" id="SignalP"/>
    </source>
</evidence>
<dbReference type="VEuPathDB" id="AmoebaDB:KM1_163480"/>
<feature type="signal peptide" evidence="1">
    <location>
        <begin position="1"/>
        <end position="15"/>
    </location>
</feature>
<dbReference type="Proteomes" id="UP000078387">
    <property type="component" value="Unassembled WGS sequence"/>
</dbReference>